<accession>A0ABS1TCF0</accession>
<dbReference type="CDD" id="cd00077">
    <property type="entry name" value="HDc"/>
    <property type="match status" value="1"/>
</dbReference>
<name>A0ABS1TCF0_9CLOT</name>
<gene>
    <name evidence="2" type="ORF">JK636_14620</name>
</gene>
<dbReference type="NCBIfam" id="TIGR00277">
    <property type="entry name" value="HDIG"/>
    <property type="match status" value="1"/>
</dbReference>
<dbReference type="Pfam" id="PF01966">
    <property type="entry name" value="HD"/>
    <property type="match status" value="1"/>
</dbReference>
<dbReference type="InterPro" id="IPR006674">
    <property type="entry name" value="HD_domain"/>
</dbReference>
<comment type="caution">
    <text evidence="2">The sequence shown here is derived from an EMBL/GenBank/DDBJ whole genome shotgun (WGS) entry which is preliminary data.</text>
</comment>
<dbReference type="SMART" id="SM00471">
    <property type="entry name" value="HDc"/>
    <property type="match status" value="1"/>
</dbReference>
<dbReference type="PANTHER" id="PTHR35569:SF1">
    <property type="entry name" value="CYANAMIDE HYDRATASE DDI2-RELATED"/>
    <property type="match status" value="1"/>
</dbReference>
<dbReference type="InterPro" id="IPR006675">
    <property type="entry name" value="HDIG_dom"/>
</dbReference>
<organism evidence="2 3">
    <name type="scientific">Clostridium rhizosphaerae</name>
    <dbReference type="NCBI Taxonomy" id="2803861"/>
    <lineage>
        <taxon>Bacteria</taxon>
        <taxon>Bacillati</taxon>
        <taxon>Bacillota</taxon>
        <taxon>Clostridia</taxon>
        <taxon>Eubacteriales</taxon>
        <taxon>Clostridiaceae</taxon>
        <taxon>Clostridium</taxon>
    </lineage>
</organism>
<reference evidence="2 3" key="1">
    <citation type="submission" date="2021-01" db="EMBL/GenBank/DDBJ databases">
        <title>Genome public.</title>
        <authorList>
            <person name="Liu C."/>
            <person name="Sun Q."/>
        </authorList>
    </citation>
    <scope>NUCLEOTIDE SEQUENCE [LARGE SCALE GENOMIC DNA]</scope>
    <source>
        <strain evidence="2 3">YIM B02515</strain>
    </source>
</reference>
<evidence type="ECO:0000313" key="3">
    <source>
        <dbReference type="Proteomes" id="UP000632377"/>
    </source>
</evidence>
<keyword evidence="3" id="KW-1185">Reference proteome</keyword>
<dbReference type="PANTHER" id="PTHR35569">
    <property type="entry name" value="CYANAMIDE HYDRATASE DDI2-RELATED"/>
    <property type="match status" value="1"/>
</dbReference>
<evidence type="ECO:0000259" key="1">
    <source>
        <dbReference type="PROSITE" id="PS51831"/>
    </source>
</evidence>
<dbReference type="SUPFAM" id="SSF109604">
    <property type="entry name" value="HD-domain/PDEase-like"/>
    <property type="match status" value="1"/>
</dbReference>
<protein>
    <submittedName>
        <fullName evidence="2">HD domain-containing protein</fullName>
    </submittedName>
</protein>
<dbReference type="Proteomes" id="UP000632377">
    <property type="component" value="Unassembled WGS sequence"/>
</dbReference>
<dbReference type="Gene3D" id="1.10.3210.10">
    <property type="entry name" value="Hypothetical protein af1432"/>
    <property type="match status" value="1"/>
</dbReference>
<proteinExistence type="predicted"/>
<evidence type="ECO:0000313" key="2">
    <source>
        <dbReference type="EMBL" id="MBL4936985.1"/>
    </source>
</evidence>
<feature type="domain" description="HD" evidence="1">
    <location>
        <begin position="29"/>
        <end position="134"/>
    </location>
</feature>
<dbReference type="EMBL" id="JAESWC010000009">
    <property type="protein sequence ID" value="MBL4936985.1"/>
    <property type="molecule type" value="Genomic_DNA"/>
</dbReference>
<dbReference type="RefSeq" id="WP_202749742.1">
    <property type="nucleotide sequence ID" value="NZ_JAESWC010000009.1"/>
</dbReference>
<dbReference type="InterPro" id="IPR003607">
    <property type="entry name" value="HD/PDEase_dom"/>
</dbReference>
<sequence length="207" mass="24183">MNNELKARGFLKRHIWSQDKISESDKRYRYEHSLRVAAVGRKIAVSEDLDKEALTLGCILHDVGTFDSRNNPREHGRVSAKIAREFLKTLDLPKEKVEEICYGIAIHVDDKADFHGEKTILNESISDSDNIDRFDSYRIYDTLRYLRFHEMTVDEQLDYLNKVIPKLKGYTKQEFATKTATAMWTDNVSFQIQFYERLKCQLQAGQI</sequence>
<dbReference type="PROSITE" id="PS51831">
    <property type="entry name" value="HD"/>
    <property type="match status" value="1"/>
</dbReference>